<evidence type="ECO:0000256" key="1">
    <source>
        <dbReference type="SAM" id="Phobius"/>
    </source>
</evidence>
<comment type="caution">
    <text evidence="2">The sequence shown here is derived from an EMBL/GenBank/DDBJ whole genome shotgun (WGS) entry which is preliminary data.</text>
</comment>
<dbReference type="RefSeq" id="WP_279927450.1">
    <property type="nucleotide sequence ID" value="NZ_JARWBG010000008.1"/>
</dbReference>
<feature type="transmembrane region" description="Helical" evidence="1">
    <location>
        <begin position="116"/>
        <end position="134"/>
    </location>
</feature>
<evidence type="ECO:0000313" key="3">
    <source>
        <dbReference type="Proteomes" id="UP001223144"/>
    </source>
</evidence>
<reference evidence="2 3" key="1">
    <citation type="submission" date="2023-04" db="EMBL/GenBank/DDBJ databases">
        <title>Streptomyces chengmaiensis sp. nov. isolated from the stem of mangrove plant in Hainan.</title>
        <authorList>
            <person name="Huang X."/>
            <person name="Zhou S."/>
            <person name="Chu X."/>
            <person name="Xie Y."/>
            <person name="Lin Y."/>
        </authorList>
    </citation>
    <scope>NUCLEOTIDE SEQUENCE [LARGE SCALE GENOMIC DNA]</scope>
    <source>
        <strain evidence="2 3">HNM0663</strain>
    </source>
</reference>
<dbReference type="EMBL" id="JARWBG010000008">
    <property type="protein sequence ID" value="MDH2389152.1"/>
    <property type="molecule type" value="Genomic_DNA"/>
</dbReference>
<feature type="transmembrane region" description="Helical" evidence="1">
    <location>
        <begin position="141"/>
        <end position="158"/>
    </location>
</feature>
<keyword evidence="1" id="KW-0812">Transmembrane</keyword>
<organism evidence="2 3">
    <name type="scientific">Streptomyces chengmaiensis</name>
    <dbReference type="NCBI Taxonomy" id="3040919"/>
    <lineage>
        <taxon>Bacteria</taxon>
        <taxon>Bacillati</taxon>
        <taxon>Actinomycetota</taxon>
        <taxon>Actinomycetes</taxon>
        <taxon>Kitasatosporales</taxon>
        <taxon>Streptomycetaceae</taxon>
        <taxon>Streptomyces</taxon>
    </lineage>
</organism>
<keyword evidence="1" id="KW-1133">Transmembrane helix</keyword>
<evidence type="ECO:0008006" key="4">
    <source>
        <dbReference type="Google" id="ProtNLM"/>
    </source>
</evidence>
<keyword evidence="1" id="KW-0472">Membrane</keyword>
<accession>A0ABT6HK81</accession>
<keyword evidence="3" id="KW-1185">Reference proteome</keyword>
<name>A0ABT6HK81_9ACTN</name>
<dbReference type="Proteomes" id="UP001223144">
    <property type="component" value="Unassembled WGS sequence"/>
</dbReference>
<sequence length="159" mass="16378">MKRARASKRNDALLYAQRAAMGLVAALLLAAGFWSSWSTAQHVILSKGREHGTLTVTGCSTDVCTGRYAPDDPATPRDRVTIEKSVAVDKGAVLSVVLKPGTAEAVRTGPAGTLHAWLPLAGALVLAALVIGGGLRMTRTAWAAGAVGGVLLVGTFFAL</sequence>
<protein>
    <recommendedName>
        <fullName evidence="4">Integral membrane protein</fullName>
    </recommendedName>
</protein>
<gene>
    <name evidence="2" type="ORF">QCN29_10190</name>
</gene>
<proteinExistence type="predicted"/>
<evidence type="ECO:0000313" key="2">
    <source>
        <dbReference type="EMBL" id="MDH2389152.1"/>
    </source>
</evidence>